<comment type="caution">
    <text evidence="2">The sequence shown here is derived from an EMBL/GenBank/DDBJ whole genome shotgun (WGS) entry which is preliminary data.</text>
</comment>
<dbReference type="AlphaFoldDB" id="A0AA38LDW5"/>
<keyword evidence="3" id="KW-1185">Reference proteome</keyword>
<proteinExistence type="predicted"/>
<organism evidence="2 3">
    <name type="scientific">Taxus chinensis</name>
    <name type="common">Chinese yew</name>
    <name type="synonym">Taxus wallichiana var. chinensis</name>
    <dbReference type="NCBI Taxonomy" id="29808"/>
    <lineage>
        <taxon>Eukaryota</taxon>
        <taxon>Viridiplantae</taxon>
        <taxon>Streptophyta</taxon>
        <taxon>Embryophyta</taxon>
        <taxon>Tracheophyta</taxon>
        <taxon>Spermatophyta</taxon>
        <taxon>Pinopsida</taxon>
        <taxon>Pinidae</taxon>
        <taxon>Conifers II</taxon>
        <taxon>Cupressales</taxon>
        <taxon>Taxaceae</taxon>
        <taxon>Taxus</taxon>
    </lineage>
</organism>
<dbReference type="EMBL" id="JAHRHJ020000004">
    <property type="protein sequence ID" value="KAH9320031.1"/>
    <property type="molecule type" value="Genomic_DNA"/>
</dbReference>
<dbReference type="Proteomes" id="UP000824469">
    <property type="component" value="Unassembled WGS sequence"/>
</dbReference>
<sequence length="256" mass="28535">NIVEMQVQASRASSMASHSCEDTIEPYYNAQTERCQQIERGQMTSMRIDSGSCNTADVKAPGITSQVERASSISAFVQVRHNSCGTAEQYRRSSRSCSIDVEVGKVDVEKNTAGPDQIKDGVCMLGTRSEGKVLGADLKVVQSWHDRDLGSSRTENLPPKKVVSSHHSARPLMAEQQMDVNLRSSPEFCMDIMQERWSKRLKRTLHSDNKMLESFCSEMVGDTQGQNLQISDQRGGFKGCKHTEAVKLHHRVEITK</sequence>
<evidence type="ECO:0000256" key="1">
    <source>
        <dbReference type="SAM" id="MobiDB-lite"/>
    </source>
</evidence>
<feature type="non-terminal residue" evidence="2">
    <location>
        <position position="256"/>
    </location>
</feature>
<evidence type="ECO:0000313" key="2">
    <source>
        <dbReference type="EMBL" id="KAH9320031.1"/>
    </source>
</evidence>
<evidence type="ECO:0000313" key="3">
    <source>
        <dbReference type="Proteomes" id="UP000824469"/>
    </source>
</evidence>
<reference evidence="2 3" key="1">
    <citation type="journal article" date="2021" name="Nat. Plants">
        <title>The Taxus genome provides insights into paclitaxel biosynthesis.</title>
        <authorList>
            <person name="Xiong X."/>
            <person name="Gou J."/>
            <person name="Liao Q."/>
            <person name="Li Y."/>
            <person name="Zhou Q."/>
            <person name="Bi G."/>
            <person name="Li C."/>
            <person name="Du R."/>
            <person name="Wang X."/>
            <person name="Sun T."/>
            <person name="Guo L."/>
            <person name="Liang H."/>
            <person name="Lu P."/>
            <person name="Wu Y."/>
            <person name="Zhang Z."/>
            <person name="Ro D.K."/>
            <person name="Shang Y."/>
            <person name="Huang S."/>
            <person name="Yan J."/>
        </authorList>
    </citation>
    <scope>NUCLEOTIDE SEQUENCE [LARGE SCALE GENOMIC DNA]</scope>
    <source>
        <strain evidence="2">Ta-2019</strain>
    </source>
</reference>
<gene>
    <name evidence="2" type="ORF">KI387_021800</name>
</gene>
<protein>
    <submittedName>
        <fullName evidence="2">Uncharacterized protein</fullName>
    </submittedName>
</protein>
<feature type="region of interest" description="Disordered" evidence="1">
    <location>
        <begin position="149"/>
        <end position="168"/>
    </location>
</feature>
<feature type="non-terminal residue" evidence="2">
    <location>
        <position position="1"/>
    </location>
</feature>
<accession>A0AA38LDW5</accession>
<name>A0AA38LDW5_TAXCH</name>